<evidence type="ECO:0000313" key="2">
    <source>
        <dbReference type="Proteomes" id="UP000006514"/>
    </source>
</evidence>
<sequence>MECMLQLLLMCQGMLKHLEVATNNQPPSVSAVPLAFPSLRSLALHDVPFFMDWPQIALPNITALALDESAADTEMLLLVMQMSHSVTSLMLCSGLHLPVVPDIVQHLANVSHVEFAKIVPCNGDFEVPDRFLALLVDSVPYIWPKLASLRFGTGMGLSHGCGRGLLRLIKKRKLPPHSAVDDPRSRISHVSFVDDAPAWLVEEVERLLVL</sequence>
<gene>
    <name evidence="1" type="ORF">AURDEDRAFT_171923</name>
</gene>
<dbReference type="KEGG" id="adl:AURDEDRAFT_171923"/>
<protein>
    <recommendedName>
        <fullName evidence="3">F-box domain-containing protein</fullName>
    </recommendedName>
</protein>
<proteinExistence type="predicted"/>
<keyword evidence="2" id="KW-1185">Reference proteome</keyword>
<dbReference type="EMBL" id="JH687817">
    <property type="protein sequence ID" value="EJD39125.1"/>
    <property type="molecule type" value="Genomic_DNA"/>
</dbReference>
<dbReference type="InParanoid" id="J0D193"/>
<evidence type="ECO:0008006" key="3">
    <source>
        <dbReference type="Google" id="ProtNLM"/>
    </source>
</evidence>
<dbReference type="AlphaFoldDB" id="J0D193"/>
<name>J0D193_AURST</name>
<dbReference type="Proteomes" id="UP000006514">
    <property type="component" value="Unassembled WGS sequence"/>
</dbReference>
<accession>J0D193</accession>
<organism evidence="1 2">
    <name type="scientific">Auricularia subglabra (strain TFB-10046 / SS5)</name>
    <name type="common">White-rot fungus</name>
    <name type="synonym">Auricularia delicata (strain TFB10046)</name>
    <dbReference type="NCBI Taxonomy" id="717982"/>
    <lineage>
        <taxon>Eukaryota</taxon>
        <taxon>Fungi</taxon>
        <taxon>Dikarya</taxon>
        <taxon>Basidiomycota</taxon>
        <taxon>Agaricomycotina</taxon>
        <taxon>Agaricomycetes</taxon>
        <taxon>Auriculariales</taxon>
        <taxon>Auriculariaceae</taxon>
        <taxon>Auricularia</taxon>
    </lineage>
</organism>
<evidence type="ECO:0000313" key="1">
    <source>
        <dbReference type="EMBL" id="EJD39125.1"/>
    </source>
</evidence>
<reference evidence="2" key="1">
    <citation type="journal article" date="2012" name="Science">
        <title>The Paleozoic origin of enzymatic lignin decomposition reconstructed from 31 fungal genomes.</title>
        <authorList>
            <person name="Floudas D."/>
            <person name="Binder M."/>
            <person name="Riley R."/>
            <person name="Barry K."/>
            <person name="Blanchette R.A."/>
            <person name="Henrissat B."/>
            <person name="Martinez A.T."/>
            <person name="Otillar R."/>
            <person name="Spatafora J.W."/>
            <person name="Yadav J.S."/>
            <person name="Aerts A."/>
            <person name="Benoit I."/>
            <person name="Boyd A."/>
            <person name="Carlson A."/>
            <person name="Copeland A."/>
            <person name="Coutinho P.M."/>
            <person name="de Vries R.P."/>
            <person name="Ferreira P."/>
            <person name="Findley K."/>
            <person name="Foster B."/>
            <person name="Gaskell J."/>
            <person name="Glotzer D."/>
            <person name="Gorecki P."/>
            <person name="Heitman J."/>
            <person name="Hesse C."/>
            <person name="Hori C."/>
            <person name="Igarashi K."/>
            <person name="Jurgens J.A."/>
            <person name="Kallen N."/>
            <person name="Kersten P."/>
            <person name="Kohler A."/>
            <person name="Kuees U."/>
            <person name="Kumar T.K.A."/>
            <person name="Kuo A."/>
            <person name="LaButti K."/>
            <person name="Larrondo L.F."/>
            <person name="Lindquist E."/>
            <person name="Ling A."/>
            <person name="Lombard V."/>
            <person name="Lucas S."/>
            <person name="Lundell T."/>
            <person name="Martin R."/>
            <person name="McLaughlin D.J."/>
            <person name="Morgenstern I."/>
            <person name="Morin E."/>
            <person name="Murat C."/>
            <person name="Nagy L.G."/>
            <person name="Nolan M."/>
            <person name="Ohm R.A."/>
            <person name="Patyshakuliyeva A."/>
            <person name="Rokas A."/>
            <person name="Ruiz-Duenas F.J."/>
            <person name="Sabat G."/>
            <person name="Salamov A."/>
            <person name="Samejima M."/>
            <person name="Schmutz J."/>
            <person name="Slot J.C."/>
            <person name="St John F."/>
            <person name="Stenlid J."/>
            <person name="Sun H."/>
            <person name="Sun S."/>
            <person name="Syed K."/>
            <person name="Tsang A."/>
            <person name="Wiebenga A."/>
            <person name="Young D."/>
            <person name="Pisabarro A."/>
            <person name="Eastwood D.C."/>
            <person name="Martin F."/>
            <person name="Cullen D."/>
            <person name="Grigoriev I.V."/>
            <person name="Hibbett D.S."/>
        </authorList>
    </citation>
    <scope>NUCLEOTIDE SEQUENCE [LARGE SCALE GENOMIC DNA]</scope>
    <source>
        <strain evidence="2">TFB10046</strain>
    </source>
</reference>